<dbReference type="Pfam" id="PF00622">
    <property type="entry name" value="SPRY"/>
    <property type="match status" value="1"/>
</dbReference>
<feature type="domain" description="B box-type" evidence="4">
    <location>
        <begin position="73"/>
        <end position="114"/>
    </location>
</feature>
<keyword evidence="2" id="KW-0175">Coiled coil</keyword>
<dbReference type="Gene3D" id="2.60.120.920">
    <property type="match status" value="1"/>
</dbReference>
<gene>
    <name evidence="6" type="ORF">M0812_09104</name>
</gene>
<dbReference type="InterPro" id="IPR003877">
    <property type="entry name" value="SPRY_dom"/>
</dbReference>
<dbReference type="CDD" id="cd19756">
    <property type="entry name" value="Bbox2"/>
    <property type="match status" value="1"/>
</dbReference>
<dbReference type="InterPro" id="IPR043136">
    <property type="entry name" value="B30.2/SPRY_sf"/>
</dbReference>
<evidence type="ECO:0000256" key="1">
    <source>
        <dbReference type="PROSITE-ProRule" id="PRU00024"/>
    </source>
</evidence>
<dbReference type="SMART" id="SM00449">
    <property type="entry name" value="SPRY"/>
    <property type="match status" value="1"/>
</dbReference>
<feature type="coiled-coil region" evidence="2">
    <location>
        <begin position="127"/>
        <end position="158"/>
    </location>
</feature>
<dbReference type="PROSITE" id="PS50119">
    <property type="entry name" value="ZF_BBOX"/>
    <property type="match status" value="2"/>
</dbReference>
<comment type="caution">
    <text evidence="6">The sequence shown here is derived from an EMBL/GenBank/DDBJ whole genome shotgun (WGS) entry which is preliminary data.</text>
</comment>
<evidence type="ECO:0000259" key="4">
    <source>
        <dbReference type="PROSITE" id="PS50119"/>
    </source>
</evidence>
<keyword evidence="1" id="KW-0479">Metal-binding</keyword>
<organism evidence="6 7">
    <name type="scientific">Anaeramoeba flamelloides</name>
    <dbReference type="NCBI Taxonomy" id="1746091"/>
    <lineage>
        <taxon>Eukaryota</taxon>
        <taxon>Metamonada</taxon>
        <taxon>Anaeramoebidae</taxon>
        <taxon>Anaeramoeba</taxon>
    </lineage>
</organism>
<name>A0AAV7ZPQ0_9EUKA</name>
<sequence>MNFPTNVDSENEIKKVDKNSLKCSNCTQDTVATIFCKECNCNYCLKCDQLVHAFSVFKKHDRIQIKKKEQTKRKEYYCSHHPKNQIKLYCCDCKEMICLDCLVEAHQKHAILKPDKAYELYFKEENITELLKDIKNQKSNLINTKKNLDIQKTQLEEEKKGIFVKINDQINYLIKQIQTKSEEIKEEVSSTYDKTIQKITKQTNELNDILNIIQENQKNNKFKNDGNTNDDDEEDEEDEDEEEEEEDDNDDPISRIHRILRLQNAKKATINNLNVIKNNQPIYKENLNLNFILNAISTIKIMQNQKIQKKKKKDDDENDSTDNLNKNENESQSLSIPKLLPLCESPQFRLHFYDPPLKKKKKNKDKSKNESYQRDLEIEKELNNKTPIKTYKDLFENHLILNEFILLFHSDYIEDIYFQIENESYKKTRNELYDTAKFHFKIFTKNMIKTELIKIKTSVKKMDKLSNKIAGTLGVINIKKSNELNLFRTFLTYNTLQTKFYQKELSFYSKKMCIEYTGNRFTPILIRWLPLLAYNINRNSSYFEIKIKKLSKNSAFGFGVVPSNHSLVGMPGWKNSLGYHSDDGKCFFGKDKVLDYGPVYDVNDIIGLYINKKECYAFFTKNGKKLPNVAKGYHLLKKNLYPAFGIVEGSMKFTLNFGTSNFAFTKFNKKK</sequence>
<dbReference type="Pfam" id="PF00643">
    <property type="entry name" value="zf-B_box"/>
    <property type="match status" value="1"/>
</dbReference>
<feature type="domain" description="B box-type" evidence="4">
    <location>
        <begin position="18"/>
        <end position="65"/>
    </location>
</feature>
<dbReference type="InterPro" id="IPR044736">
    <property type="entry name" value="Gid1/RanBPM/SPLA_SPRY"/>
</dbReference>
<dbReference type="PANTHER" id="PTHR25462">
    <property type="entry name" value="BONUS, ISOFORM C-RELATED"/>
    <property type="match status" value="1"/>
</dbReference>
<evidence type="ECO:0000256" key="2">
    <source>
        <dbReference type="SAM" id="Coils"/>
    </source>
</evidence>
<dbReference type="SUPFAM" id="SSF49899">
    <property type="entry name" value="Concanavalin A-like lectins/glucanases"/>
    <property type="match status" value="1"/>
</dbReference>
<keyword evidence="1" id="KW-0863">Zinc-finger</keyword>
<dbReference type="SUPFAM" id="SSF57845">
    <property type="entry name" value="B-box zinc-binding domain"/>
    <property type="match status" value="1"/>
</dbReference>
<accession>A0AAV7ZPQ0</accession>
<feature type="region of interest" description="Disordered" evidence="3">
    <location>
        <begin position="307"/>
        <end position="336"/>
    </location>
</feature>
<evidence type="ECO:0000313" key="7">
    <source>
        <dbReference type="Proteomes" id="UP001146793"/>
    </source>
</evidence>
<evidence type="ECO:0000259" key="5">
    <source>
        <dbReference type="PROSITE" id="PS50188"/>
    </source>
</evidence>
<keyword evidence="1" id="KW-0862">Zinc</keyword>
<dbReference type="SMART" id="SM00336">
    <property type="entry name" value="BBOX"/>
    <property type="match status" value="2"/>
</dbReference>
<feature type="compositionally biased region" description="Acidic residues" evidence="3">
    <location>
        <begin position="228"/>
        <end position="251"/>
    </location>
</feature>
<dbReference type="GO" id="GO:0008270">
    <property type="term" value="F:zinc ion binding"/>
    <property type="evidence" value="ECO:0007669"/>
    <property type="project" value="UniProtKB-KW"/>
</dbReference>
<feature type="compositionally biased region" description="Polar residues" evidence="3">
    <location>
        <begin position="321"/>
        <end position="335"/>
    </location>
</feature>
<dbReference type="Proteomes" id="UP001146793">
    <property type="component" value="Unassembled WGS sequence"/>
</dbReference>
<dbReference type="CDD" id="cd12885">
    <property type="entry name" value="SPRY_RanBP_like"/>
    <property type="match status" value="1"/>
</dbReference>
<feature type="domain" description="B30.2/SPRY" evidence="5">
    <location>
        <begin position="474"/>
        <end position="662"/>
    </location>
</feature>
<dbReference type="InterPro" id="IPR047153">
    <property type="entry name" value="TRIM45/56/19-like"/>
</dbReference>
<reference evidence="6" key="1">
    <citation type="submission" date="2022-08" db="EMBL/GenBank/DDBJ databases">
        <title>Novel sulphate-reducing endosymbionts in the free-living metamonad Anaeramoeba.</title>
        <authorList>
            <person name="Jerlstrom-Hultqvist J."/>
            <person name="Cepicka I."/>
            <person name="Gallot-Lavallee L."/>
            <person name="Salas-Leiva D."/>
            <person name="Curtis B.A."/>
            <person name="Zahonova K."/>
            <person name="Pipaliya S."/>
            <person name="Dacks J."/>
            <person name="Roger A.J."/>
        </authorList>
    </citation>
    <scope>NUCLEOTIDE SEQUENCE</scope>
    <source>
        <strain evidence="6">Busselton2</strain>
    </source>
</reference>
<dbReference type="AlphaFoldDB" id="A0AAV7ZPQ0"/>
<feature type="region of interest" description="Disordered" evidence="3">
    <location>
        <begin position="219"/>
        <end position="255"/>
    </location>
</feature>
<dbReference type="InterPro" id="IPR000315">
    <property type="entry name" value="Znf_B-box"/>
</dbReference>
<dbReference type="InterPro" id="IPR001870">
    <property type="entry name" value="B30.2/SPRY"/>
</dbReference>
<dbReference type="PROSITE" id="PS50188">
    <property type="entry name" value="B302_SPRY"/>
    <property type="match status" value="1"/>
</dbReference>
<evidence type="ECO:0000313" key="6">
    <source>
        <dbReference type="EMBL" id="KAJ3443270.1"/>
    </source>
</evidence>
<dbReference type="EMBL" id="JANTQA010000023">
    <property type="protein sequence ID" value="KAJ3443270.1"/>
    <property type="molecule type" value="Genomic_DNA"/>
</dbReference>
<dbReference type="CDD" id="cd19757">
    <property type="entry name" value="Bbox1"/>
    <property type="match status" value="1"/>
</dbReference>
<proteinExistence type="predicted"/>
<dbReference type="Gene3D" id="3.30.160.60">
    <property type="entry name" value="Classic Zinc Finger"/>
    <property type="match status" value="1"/>
</dbReference>
<dbReference type="InterPro" id="IPR013320">
    <property type="entry name" value="ConA-like_dom_sf"/>
</dbReference>
<dbReference type="PANTHER" id="PTHR25462:SF296">
    <property type="entry name" value="MEIOTIC P26, ISOFORM F"/>
    <property type="match status" value="1"/>
</dbReference>
<evidence type="ECO:0000256" key="3">
    <source>
        <dbReference type="SAM" id="MobiDB-lite"/>
    </source>
</evidence>
<protein>
    <submittedName>
        <fullName evidence="6">Ran-binding protein 9/10</fullName>
    </submittedName>
</protein>